<gene>
    <name evidence="2" type="ORF">RRG08_034009</name>
</gene>
<organism evidence="2 3">
    <name type="scientific">Elysia crispata</name>
    <name type="common">lettuce slug</name>
    <dbReference type="NCBI Taxonomy" id="231223"/>
    <lineage>
        <taxon>Eukaryota</taxon>
        <taxon>Metazoa</taxon>
        <taxon>Spiralia</taxon>
        <taxon>Lophotrochozoa</taxon>
        <taxon>Mollusca</taxon>
        <taxon>Gastropoda</taxon>
        <taxon>Heterobranchia</taxon>
        <taxon>Euthyneura</taxon>
        <taxon>Panpulmonata</taxon>
        <taxon>Sacoglossa</taxon>
        <taxon>Placobranchoidea</taxon>
        <taxon>Plakobranchidae</taxon>
        <taxon>Elysia</taxon>
    </lineage>
</organism>
<evidence type="ECO:0000313" key="3">
    <source>
        <dbReference type="Proteomes" id="UP001283361"/>
    </source>
</evidence>
<sequence length="112" mass="12499">MSSTVMAGTIYGLRTFIDGQLDDVINIDQVTVEPPLTNLVSERHFGHLHARWRRRSQSLHSYVMLLSSLIDGLYITSTGLFVGINTDLQEMFSLLLCREHDMCATTGGSIVI</sequence>
<evidence type="ECO:0000256" key="1">
    <source>
        <dbReference type="SAM" id="Phobius"/>
    </source>
</evidence>
<protein>
    <submittedName>
        <fullName evidence="2">Uncharacterized protein</fullName>
    </submittedName>
</protein>
<dbReference type="Proteomes" id="UP001283361">
    <property type="component" value="Unassembled WGS sequence"/>
</dbReference>
<name>A0AAE1CKQ3_9GAST</name>
<keyword evidence="3" id="KW-1185">Reference proteome</keyword>
<comment type="caution">
    <text evidence="2">The sequence shown here is derived from an EMBL/GenBank/DDBJ whole genome shotgun (WGS) entry which is preliminary data.</text>
</comment>
<proteinExistence type="predicted"/>
<keyword evidence="1" id="KW-1133">Transmembrane helix</keyword>
<feature type="transmembrane region" description="Helical" evidence="1">
    <location>
        <begin position="62"/>
        <end position="84"/>
    </location>
</feature>
<reference evidence="2" key="1">
    <citation type="journal article" date="2023" name="G3 (Bethesda)">
        <title>A reference genome for the long-term kleptoplast-retaining sea slug Elysia crispata morphotype clarki.</title>
        <authorList>
            <person name="Eastman K.E."/>
            <person name="Pendleton A.L."/>
            <person name="Shaikh M.A."/>
            <person name="Suttiyut T."/>
            <person name="Ogas R."/>
            <person name="Tomko P."/>
            <person name="Gavelis G."/>
            <person name="Widhalm J.R."/>
            <person name="Wisecaver J.H."/>
        </authorList>
    </citation>
    <scope>NUCLEOTIDE SEQUENCE</scope>
    <source>
        <strain evidence="2">ECLA1</strain>
    </source>
</reference>
<accession>A0AAE1CKQ3</accession>
<evidence type="ECO:0000313" key="2">
    <source>
        <dbReference type="EMBL" id="KAK3705432.1"/>
    </source>
</evidence>
<dbReference type="AlphaFoldDB" id="A0AAE1CKQ3"/>
<keyword evidence="1" id="KW-0472">Membrane</keyword>
<keyword evidence="1" id="KW-0812">Transmembrane</keyword>
<dbReference type="EMBL" id="JAWDGP010007771">
    <property type="protein sequence ID" value="KAK3705432.1"/>
    <property type="molecule type" value="Genomic_DNA"/>
</dbReference>